<name>A0A5P0YK99_9ACTN</name>
<reference evidence="2 3" key="1">
    <citation type="submission" date="2019-10" db="EMBL/GenBank/DDBJ databases">
        <title>Streptomyces sp. nov., a novel actinobacterium isolated from alkaline environment.</title>
        <authorList>
            <person name="Golinska P."/>
        </authorList>
    </citation>
    <scope>NUCLEOTIDE SEQUENCE [LARGE SCALE GENOMIC DNA]</scope>
    <source>
        <strain evidence="2 3">OF1</strain>
    </source>
</reference>
<dbReference type="Proteomes" id="UP000320857">
    <property type="component" value="Unassembled WGS sequence"/>
</dbReference>
<evidence type="ECO:0000313" key="4">
    <source>
        <dbReference type="Proteomes" id="UP000517765"/>
    </source>
</evidence>
<gene>
    <name evidence="2" type="ORF">FNX44_002630</name>
    <name evidence="1" type="ORF">H3147_21655</name>
</gene>
<dbReference type="Proteomes" id="UP000517765">
    <property type="component" value="Unassembled WGS sequence"/>
</dbReference>
<organism evidence="2 3">
    <name type="scientific">Streptomyces alkaliterrae</name>
    <dbReference type="NCBI Taxonomy" id="2213162"/>
    <lineage>
        <taxon>Bacteria</taxon>
        <taxon>Bacillati</taxon>
        <taxon>Actinomycetota</taxon>
        <taxon>Actinomycetes</taxon>
        <taxon>Kitasatosporales</taxon>
        <taxon>Streptomycetaceae</taxon>
        <taxon>Streptomyces</taxon>
    </lineage>
</organism>
<accession>A0A5P0YK99</accession>
<dbReference type="AlphaFoldDB" id="A0A5P0YK99"/>
<dbReference type="Pfam" id="PF13830">
    <property type="entry name" value="DUF4192"/>
    <property type="match status" value="1"/>
</dbReference>
<evidence type="ECO:0000313" key="2">
    <source>
        <dbReference type="EMBL" id="MQS00793.1"/>
    </source>
</evidence>
<dbReference type="InterPro" id="IPR025447">
    <property type="entry name" value="DUF4192"/>
</dbReference>
<evidence type="ECO:0000313" key="1">
    <source>
        <dbReference type="EMBL" id="MBB1261395.1"/>
    </source>
</evidence>
<dbReference type="EMBL" id="VJYK02000014">
    <property type="protein sequence ID" value="MQS00793.1"/>
    <property type="molecule type" value="Genomic_DNA"/>
</dbReference>
<comment type="caution">
    <text evidence="2">The sequence shown here is derived from an EMBL/GenBank/DDBJ whole genome shotgun (WGS) entry which is preliminary data.</text>
</comment>
<protein>
    <submittedName>
        <fullName evidence="1">DUF4192 domain-containing protein</fullName>
    </submittedName>
    <submittedName>
        <fullName evidence="2">DUF4192 family protein</fullName>
    </submittedName>
</protein>
<dbReference type="EMBL" id="JABJXA010000169">
    <property type="protein sequence ID" value="MBB1261395.1"/>
    <property type="molecule type" value="Genomic_DNA"/>
</dbReference>
<dbReference type="OrthoDB" id="3264463at2"/>
<reference evidence="4" key="2">
    <citation type="submission" date="2020-05" db="EMBL/GenBank/DDBJ databases">
        <title>Classification of alakaliphilic streptomycetes isolated from an alkaline soil next to Lonar Crater, India and a proposal for the recognition of Streptomyces alkaliterrae sp. nov.</title>
        <authorList>
            <person name="Golinska P."/>
        </authorList>
    </citation>
    <scope>NUCLEOTIDE SEQUENCE [LARGE SCALE GENOMIC DNA]</scope>
    <source>
        <strain evidence="4">OF8</strain>
    </source>
</reference>
<evidence type="ECO:0000313" key="3">
    <source>
        <dbReference type="Proteomes" id="UP000320857"/>
    </source>
</evidence>
<reference evidence="1" key="3">
    <citation type="journal article" name="Syst. Appl. Microbiol.">
        <title>Streptomyces alkaliterrae sp. nov., isolated from an alkaline soil, and emended descriptions of Streptomyces alkaliphilus, Streptomyces calidiresistens and Streptomyces durbertensis.</title>
        <authorList>
            <person name="Swiecimska M."/>
            <person name="Golinska P."/>
            <person name="Nouioui I."/>
            <person name="Wypij M."/>
            <person name="Rai M."/>
            <person name="Sangal V."/>
            <person name="Goodfellow M."/>
        </authorList>
    </citation>
    <scope>NUCLEOTIDE SEQUENCE</scope>
    <source>
        <strain evidence="1">OF8</strain>
    </source>
</reference>
<keyword evidence="3" id="KW-1185">Reference proteome</keyword>
<sequence length="378" mass="39804">MGGSADRVALRSPAELADALPYLLGYHPDDSVVLVGVHGDSGRFGCRIRLGIPTVTSEWPEAAEQLAGCLLAAGAARGQRPDAVLVYVCQEPLGAEGGRGAMERLRPLALSLVSACAARGMPVREALCVSAGRFWSYGCRDGDCCPPDGGALAPPGTSVLAAASAYAGIRLGASLAELTARLGPLGAGRSRRQERALDRASAELLPALLTAAGRPLARERVLGLAGRLCRRYRAAPALTGAAEGSAGAAFRLQDARDDAILSDEEAAVLILGLQDRATRDRAAEWMEGPEAEPALRLWRALSRRCVGAYREHAVAPITLAGWVAWSCGDEPAARVAFGQALALDPRYRFALLLHAACSRGADPEMLRKCLRRQRGERG</sequence>
<proteinExistence type="predicted"/>